<dbReference type="Proteomes" id="UP000321798">
    <property type="component" value="Unassembled WGS sequence"/>
</dbReference>
<dbReference type="OrthoDB" id="3631934at2"/>
<accession>A0A512PFU3</accession>
<feature type="region of interest" description="Disordered" evidence="1">
    <location>
        <begin position="82"/>
        <end position="104"/>
    </location>
</feature>
<name>A0A512PFU3_9CELL</name>
<evidence type="ECO:0000313" key="2">
    <source>
        <dbReference type="EMBL" id="GEP70061.1"/>
    </source>
</evidence>
<organism evidence="2 3">
    <name type="scientific">Cellulomonas soli</name>
    <dbReference type="NCBI Taxonomy" id="931535"/>
    <lineage>
        <taxon>Bacteria</taxon>
        <taxon>Bacillati</taxon>
        <taxon>Actinomycetota</taxon>
        <taxon>Actinomycetes</taxon>
        <taxon>Micrococcales</taxon>
        <taxon>Cellulomonadaceae</taxon>
        <taxon>Cellulomonas</taxon>
    </lineage>
</organism>
<evidence type="ECO:0000313" key="3">
    <source>
        <dbReference type="Proteomes" id="UP000321798"/>
    </source>
</evidence>
<keyword evidence="3" id="KW-1185">Reference proteome</keyword>
<proteinExistence type="predicted"/>
<gene>
    <name evidence="2" type="ORF">CSO01_27760</name>
</gene>
<sequence length="104" mass="11496">MNAPSTARPPHEPWRAWAPGVRVVVRRLRRDDDGTLLDAPGEPRYTDVLGDLLVVDETGVLVRTRHGDVHVAGADIALGKIVPPAPVRRPRPRPEDRDDDEDDA</sequence>
<comment type="caution">
    <text evidence="2">The sequence shown here is derived from an EMBL/GenBank/DDBJ whole genome shotgun (WGS) entry which is preliminary data.</text>
</comment>
<dbReference type="EMBL" id="BKAL01000010">
    <property type="protein sequence ID" value="GEP70061.1"/>
    <property type="molecule type" value="Genomic_DNA"/>
</dbReference>
<dbReference type="AlphaFoldDB" id="A0A512PFU3"/>
<protein>
    <submittedName>
        <fullName evidence="2">Uncharacterized protein</fullName>
    </submittedName>
</protein>
<evidence type="ECO:0000256" key="1">
    <source>
        <dbReference type="SAM" id="MobiDB-lite"/>
    </source>
</evidence>
<reference evidence="2 3" key="1">
    <citation type="submission" date="2019-07" db="EMBL/GenBank/DDBJ databases">
        <title>Whole genome shotgun sequence of Cellulomonas soli NBRC 109434.</title>
        <authorList>
            <person name="Hosoyama A."/>
            <person name="Uohara A."/>
            <person name="Ohji S."/>
            <person name="Ichikawa N."/>
        </authorList>
    </citation>
    <scope>NUCLEOTIDE SEQUENCE [LARGE SCALE GENOMIC DNA]</scope>
    <source>
        <strain evidence="2 3">NBRC 109434</strain>
    </source>
</reference>
<dbReference type="RefSeq" id="WP_146953846.1">
    <property type="nucleotide sequence ID" value="NZ_BAABBJ010000002.1"/>
</dbReference>